<accession>A0A1I5Q317</accession>
<reference evidence="2" key="1">
    <citation type="submission" date="2016-10" db="EMBL/GenBank/DDBJ databases">
        <authorList>
            <person name="Varghese N."/>
            <person name="Submissions S."/>
        </authorList>
    </citation>
    <scope>NUCLEOTIDE SEQUENCE [LARGE SCALE GENOMIC DNA]</scope>
    <source>
        <strain evidence="2">CGMCC 1.10329</strain>
    </source>
</reference>
<dbReference type="OrthoDB" id="211869at2157"/>
<sequence length="317" mass="34125">MEVAFELALSAHLEAATDWVLARQLGAAVERPGARVMDIVGVAPTAAVTERAAITGETIPPLAVESGAGVGEAVPVADALDCGPERAEAVAERAAEIGFFERGRRGGRTYVRRTARYPDWVGKLVGIENKPDLGRPGDLDFQLRFDAALALFDEVWLATESYVTGAHLNRIPDSVGVWRFDPETGERETVRAASTLAADDPGVELRAEEPLRTDVSLVSADAKARQRRRIAERAWGKGWRPAEFPGCANCSATEDAVPYCAFHGRPVAPSMDCGSDCPGYEAGEEPAVDPRRLRDERTAWVRDPAGVASEQSGLDQF</sequence>
<dbReference type="AlphaFoldDB" id="A0A1I5Q317"/>
<evidence type="ECO:0000313" key="1">
    <source>
        <dbReference type="EMBL" id="SFP40625.1"/>
    </source>
</evidence>
<dbReference type="EMBL" id="FOXI01000003">
    <property type="protein sequence ID" value="SFP40625.1"/>
    <property type="molecule type" value="Genomic_DNA"/>
</dbReference>
<dbReference type="Pfam" id="PF19100">
    <property type="entry name" value="DUF5787"/>
    <property type="match status" value="1"/>
</dbReference>
<dbReference type="Proteomes" id="UP000183769">
    <property type="component" value="Unassembled WGS sequence"/>
</dbReference>
<protein>
    <submittedName>
        <fullName evidence="1">Uncharacterized protein</fullName>
    </submittedName>
</protein>
<dbReference type="InterPro" id="IPR043901">
    <property type="entry name" value="DUF5787"/>
</dbReference>
<name>A0A1I5Q317_9EURY</name>
<keyword evidence="2" id="KW-1185">Reference proteome</keyword>
<gene>
    <name evidence="1" type="ORF">SAMN05216277_103232</name>
</gene>
<organism evidence="1 2">
    <name type="scientific">Halolamina pelagica</name>
    <dbReference type="NCBI Taxonomy" id="699431"/>
    <lineage>
        <taxon>Archaea</taxon>
        <taxon>Methanobacteriati</taxon>
        <taxon>Methanobacteriota</taxon>
        <taxon>Stenosarchaea group</taxon>
        <taxon>Halobacteria</taxon>
        <taxon>Halobacteriales</taxon>
        <taxon>Haloferacaceae</taxon>
    </lineage>
</organism>
<evidence type="ECO:0000313" key="2">
    <source>
        <dbReference type="Proteomes" id="UP000183769"/>
    </source>
</evidence>
<dbReference type="RefSeq" id="WP_074876596.1">
    <property type="nucleotide sequence ID" value="NZ_FOXI01000003.1"/>
</dbReference>
<proteinExistence type="predicted"/>